<evidence type="ECO:0000313" key="9">
    <source>
        <dbReference type="EMBL" id="WZL76017.1"/>
    </source>
</evidence>
<evidence type="ECO:0000256" key="1">
    <source>
        <dbReference type="ARBA" id="ARBA00004651"/>
    </source>
</evidence>
<dbReference type="PANTHER" id="PTHR34979:SF1">
    <property type="entry name" value="INNER MEMBRANE PROTEIN YGAZ"/>
    <property type="match status" value="1"/>
</dbReference>
<evidence type="ECO:0000256" key="2">
    <source>
        <dbReference type="ARBA" id="ARBA00010735"/>
    </source>
</evidence>
<organism evidence="9 10">
    <name type="scientific">Thermatribacter velox</name>
    <dbReference type="NCBI Taxonomy" id="3039681"/>
    <lineage>
        <taxon>Bacteria</taxon>
        <taxon>Pseudomonadati</taxon>
        <taxon>Atribacterota</taxon>
        <taxon>Atribacteria</taxon>
        <taxon>Atribacterales</taxon>
        <taxon>Thermatribacteraceae</taxon>
        <taxon>Thermatribacter</taxon>
    </lineage>
</organism>
<dbReference type="Pfam" id="PF03591">
    <property type="entry name" value="AzlC"/>
    <property type="match status" value="1"/>
</dbReference>
<dbReference type="PANTHER" id="PTHR34979">
    <property type="entry name" value="INNER MEMBRANE PROTEIN YGAZ"/>
    <property type="match status" value="1"/>
</dbReference>
<dbReference type="InterPro" id="IPR011606">
    <property type="entry name" value="Brnchd-chn_aa_trnsp_permease"/>
</dbReference>
<proteinExistence type="inferred from homology"/>
<keyword evidence="6 8" id="KW-1133">Transmembrane helix</keyword>
<evidence type="ECO:0000256" key="3">
    <source>
        <dbReference type="ARBA" id="ARBA00022448"/>
    </source>
</evidence>
<evidence type="ECO:0000256" key="4">
    <source>
        <dbReference type="ARBA" id="ARBA00022475"/>
    </source>
</evidence>
<comment type="subcellular location">
    <subcellularLocation>
        <location evidence="1">Cell membrane</location>
        <topology evidence="1">Multi-pass membrane protein</topology>
    </subcellularLocation>
</comment>
<feature type="transmembrane region" description="Helical" evidence="8">
    <location>
        <begin position="120"/>
        <end position="139"/>
    </location>
</feature>
<dbReference type="Proteomes" id="UP001461341">
    <property type="component" value="Chromosome"/>
</dbReference>
<sequence>MNSFRRGLVTSCSIALGYFPAGATFGVLAVGSGFNPFEALSASMFIFAGASQFALLSTLSYGLLWSLLIPLLLNLRHVVYGVIMTRRVRIRYPLVTAFGLTDEVFVVAQEMNSERFLWGVQLGAYFSWVAGTAVGVFGGRFLFREGLLTSSMVFSLAGLFLVLLIPRIKGFGDGNFWSAIAGGIVALIFHLLGYTSWGIIAASFVGPLFAVYVENRRRETA</sequence>
<accession>A0ABZ2YAM1</accession>
<evidence type="ECO:0000256" key="6">
    <source>
        <dbReference type="ARBA" id="ARBA00022989"/>
    </source>
</evidence>
<feature type="transmembrane region" description="Helical" evidence="8">
    <location>
        <begin position="45"/>
        <end position="69"/>
    </location>
</feature>
<gene>
    <name evidence="9" type="ORF">QBE54_10595</name>
</gene>
<name>A0ABZ2YAM1_9BACT</name>
<dbReference type="RefSeq" id="WP_369018171.1">
    <property type="nucleotide sequence ID" value="NZ_CP121689.1"/>
</dbReference>
<evidence type="ECO:0000256" key="8">
    <source>
        <dbReference type="SAM" id="Phobius"/>
    </source>
</evidence>
<keyword evidence="3" id="KW-0813">Transport</keyword>
<evidence type="ECO:0000313" key="10">
    <source>
        <dbReference type="Proteomes" id="UP001461341"/>
    </source>
</evidence>
<evidence type="ECO:0000256" key="7">
    <source>
        <dbReference type="ARBA" id="ARBA00023136"/>
    </source>
</evidence>
<protein>
    <submittedName>
        <fullName evidence="9">AzlC family ABC transporter permease</fullName>
    </submittedName>
</protein>
<keyword evidence="5 8" id="KW-0812">Transmembrane</keyword>
<keyword evidence="4" id="KW-1003">Cell membrane</keyword>
<feature type="transmembrane region" description="Helical" evidence="8">
    <location>
        <begin position="90"/>
        <end position="108"/>
    </location>
</feature>
<dbReference type="EMBL" id="CP121689">
    <property type="protein sequence ID" value="WZL76017.1"/>
    <property type="molecule type" value="Genomic_DNA"/>
</dbReference>
<evidence type="ECO:0000256" key="5">
    <source>
        <dbReference type="ARBA" id="ARBA00022692"/>
    </source>
</evidence>
<comment type="similarity">
    <text evidence="2">Belongs to the AzlC family.</text>
</comment>
<reference evidence="9 10" key="1">
    <citation type="submission" date="2023-03" db="EMBL/GenBank/DDBJ databases">
        <title>Novel Species.</title>
        <authorList>
            <person name="Ma S."/>
        </authorList>
    </citation>
    <scope>NUCLEOTIDE SEQUENCE [LARGE SCALE GENOMIC DNA]</scope>
    <source>
        <strain evidence="9 10">B11</strain>
    </source>
</reference>
<feature type="transmembrane region" description="Helical" evidence="8">
    <location>
        <begin position="180"/>
        <end position="213"/>
    </location>
</feature>
<keyword evidence="7 8" id="KW-0472">Membrane</keyword>
<keyword evidence="10" id="KW-1185">Reference proteome</keyword>
<feature type="transmembrane region" description="Helical" evidence="8">
    <location>
        <begin position="146"/>
        <end position="168"/>
    </location>
</feature>